<sequence>MADEQLALEASINDFFHRSGLTSRDRLDCYNFVENLYPGRPISPAICQGYCSMTIFVGDDLVIQFRPESYRLNLQITDAAREVYRAFAPETKYLATLPESGLVVYSMRRIEGISFKLFRANDAFIARSTYYRMELCKDFAAFLAKSWNNNNVEELPLGRVGKSIITRLKSLAEGLPSRFLPAVRKVLRNLHQIEALPWVLTHGDIVAANIMVHPSSGKLTGLVDWAEAERLPFGTCLYGLEEILGEMTPSGFQYSGDAEELRALFWAELQRHLPELEQKSALDAVKLARDLGVLLWHGIAFDNGAIDRVVQEDRDVEEVRRLDAFLDLSGHVDLDWVSKI</sequence>
<dbReference type="Proteomes" id="UP000235672">
    <property type="component" value="Unassembled WGS sequence"/>
</dbReference>
<dbReference type="Gene3D" id="3.90.1200.10">
    <property type="match status" value="1"/>
</dbReference>
<dbReference type="EMBL" id="KZ613473">
    <property type="protein sequence ID" value="PMD24195.1"/>
    <property type="molecule type" value="Genomic_DNA"/>
</dbReference>
<gene>
    <name evidence="2" type="ORF">NA56DRAFT_700671</name>
</gene>
<dbReference type="STRING" id="1745343.A0A2J6QD53"/>
<dbReference type="SUPFAM" id="SSF56112">
    <property type="entry name" value="Protein kinase-like (PK-like)"/>
    <property type="match status" value="1"/>
</dbReference>
<name>A0A2J6QD53_9HELO</name>
<dbReference type="OrthoDB" id="5598852at2759"/>
<feature type="domain" description="Aminoglycoside phosphotransferase" evidence="1">
    <location>
        <begin position="132"/>
        <end position="228"/>
    </location>
</feature>
<proteinExistence type="predicted"/>
<dbReference type="InterPro" id="IPR002575">
    <property type="entry name" value="Aminoglycoside_PTrfase"/>
</dbReference>
<evidence type="ECO:0000313" key="3">
    <source>
        <dbReference type="Proteomes" id="UP000235672"/>
    </source>
</evidence>
<accession>A0A2J6QD53</accession>
<evidence type="ECO:0000259" key="1">
    <source>
        <dbReference type="Pfam" id="PF01636"/>
    </source>
</evidence>
<keyword evidence="3" id="KW-1185">Reference proteome</keyword>
<protein>
    <recommendedName>
        <fullName evidence="1">Aminoglycoside phosphotransferase domain-containing protein</fullName>
    </recommendedName>
</protein>
<reference evidence="2 3" key="1">
    <citation type="submission" date="2016-05" db="EMBL/GenBank/DDBJ databases">
        <title>A degradative enzymes factory behind the ericoid mycorrhizal symbiosis.</title>
        <authorList>
            <consortium name="DOE Joint Genome Institute"/>
            <person name="Martino E."/>
            <person name="Morin E."/>
            <person name="Grelet G."/>
            <person name="Kuo A."/>
            <person name="Kohler A."/>
            <person name="Daghino S."/>
            <person name="Barry K."/>
            <person name="Choi C."/>
            <person name="Cichocki N."/>
            <person name="Clum A."/>
            <person name="Copeland A."/>
            <person name="Hainaut M."/>
            <person name="Haridas S."/>
            <person name="Labutti K."/>
            <person name="Lindquist E."/>
            <person name="Lipzen A."/>
            <person name="Khouja H.-R."/>
            <person name="Murat C."/>
            <person name="Ohm R."/>
            <person name="Olson A."/>
            <person name="Spatafora J."/>
            <person name="Veneault-Fourrey C."/>
            <person name="Henrissat B."/>
            <person name="Grigoriev I."/>
            <person name="Martin F."/>
            <person name="Perotto S."/>
        </authorList>
    </citation>
    <scope>NUCLEOTIDE SEQUENCE [LARGE SCALE GENOMIC DNA]</scope>
    <source>
        <strain evidence="2 3">UAMH 7357</strain>
    </source>
</reference>
<dbReference type="Pfam" id="PF01636">
    <property type="entry name" value="APH"/>
    <property type="match status" value="1"/>
</dbReference>
<dbReference type="InterPro" id="IPR011009">
    <property type="entry name" value="Kinase-like_dom_sf"/>
</dbReference>
<organism evidence="2 3">
    <name type="scientific">Hyaloscypha hepaticicola</name>
    <dbReference type="NCBI Taxonomy" id="2082293"/>
    <lineage>
        <taxon>Eukaryota</taxon>
        <taxon>Fungi</taxon>
        <taxon>Dikarya</taxon>
        <taxon>Ascomycota</taxon>
        <taxon>Pezizomycotina</taxon>
        <taxon>Leotiomycetes</taxon>
        <taxon>Helotiales</taxon>
        <taxon>Hyaloscyphaceae</taxon>
        <taxon>Hyaloscypha</taxon>
    </lineage>
</organism>
<evidence type="ECO:0000313" key="2">
    <source>
        <dbReference type="EMBL" id="PMD24195.1"/>
    </source>
</evidence>
<dbReference type="AlphaFoldDB" id="A0A2J6QD53"/>